<dbReference type="InterPro" id="IPR051204">
    <property type="entry name" value="ABC_transp_perm/SBD"/>
</dbReference>
<comment type="subcellular location">
    <subcellularLocation>
        <location evidence="6">Cell membrane</location>
        <topology evidence="6">Multi-pass membrane protein</topology>
    </subcellularLocation>
    <subcellularLocation>
        <location evidence="1">Membrane</location>
        <topology evidence="1">Multi-pass membrane protein</topology>
    </subcellularLocation>
</comment>
<evidence type="ECO:0000256" key="1">
    <source>
        <dbReference type="ARBA" id="ARBA00004141"/>
    </source>
</evidence>
<gene>
    <name evidence="8" type="ORF">GCM10011354_08960</name>
</gene>
<dbReference type="Gene3D" id="1.10.3720.10">
    <property type="entry name" value="MetI-like"/>
    <property type="match status" value="1"/>
</dbReference>
<dbReference type="RefSeq" id="WP_205745164.1">
    <property type="nucleotide sequence ID" value="NZ_BMHA01000003.1"/>
</dbReference>
<proteinExistence type="inferred from homology"/>
<dbReference type="CDD" id="cd06261">
    <property type="entry name" value="TM_PBP2"/>
    <property type="match status" value="1"/>
</dbReference>
<feature type="transmembrane region" description="Helical" evidence="6">
    <location>
        <begin position="55"/>
        <end position="74"/>
    </location>
</feature>
<evidence type="ECO:0000256" key="6">
    <source>
        <dbReference type="RuleBase" id="RU363032"/>
    </source>
</evidence>
<dbReference type="FunFam" id="1.10.3720.10:FF:000001">
    <property type="entry name" value="Glycine betaine ABC transporter, permease"/>
    <property type="match status" value="1"/>
</dbReference>
<evidence type="ECO:0000256" key="2">
    <source>
        <dbReference type="ARBA" id="ARBA00022448"/>
    </source>
</evidence>
<keyword evidence="3 6" id="KW-0812">Transmembrane</keyword>
<reference evidence="8" key="2">
    <citation type="submission" date="2020-09" db="EMBL/GenBank/DDBJ databases">
        <authorList>
            <person name="Sun Q."/>
            <person name="Zhou Y."/>
        </authorList>
    </citation>
    <scope>NUCLEOTIDE SEQUENCE</scope>
    <source>
        <strain evidence="8">CGMCC 1.14988</strain>
    </source>
</reference>
<dbReference type="EMBL" id="BMHA01000003">
    <property type="protein sequence ID" value="GGI04411.1"/>
    <property type="molecule type" value="Genomic_DNA"/>
</dbReference>
<dbReference type="GO" id="GO:0005886">
    <property type="term" value="C:plasma membrane"/>
    <property type="evidence" value="ECO:0007669"/>
    <property type="project" value="UniProtKB-SubCell"/>
</dbReference>
<evidence type="ECO:0000256" key="3">
    <source>
        <dbReference type="ARBA" id="ARBA00022692"/>
    </source>
</evidence>
<dbReference type="Pfam" id="PF00528">
    <property type="entry name" value="BPD_transp_1"/>
    <property type="match status" value="1"/>
</dbReference>
<dbReference type="GO" id="GO:0055085">
    <property type="term" value="P:transmembrane transport"/>
    <property type="evidence" value="ECO:0007669"/>
    <property type="project" value="InterPro"/>
</dbReference>
<dbReference type="PANTHER" id="PTHR30177">
    <property type="entry name" value="GLYCINE BETAINE/L-PROLINE TRANSPORT SYSTEM PERMEASE PROTEIN PROW"/>
    <property type="match status" value="1"/>
</dbReference>
<dbReference type="InterPro" id="IPR035906">
    <property type="entry name" value="MetI-like_sf"/>
</dbReference>
<evidence type="ECO:0000313" key="9">
    <source>
        <dbReference type="Proteomes" id="UP000650511"/>
    </source>
</evidence>
<comment type="caution">
    <text evidence="8">The sequence shown here is derived from an EMBL/GenBank/DDBJ whole genome shotgun (WGS) entry which is preliminary data.</text>
</comment>
<reference evidence="8" key="1">
    <citation type="journal article" date="2014" name="Int. J. Syst. Evol. Microbiol.">
        <title>Complete genome sequence of Corynebacterium casei LMG S-19264T (=DSM 44701T), isolated from a smear-ripened cheese.</title>
        <authorList>
            <consortium name="US DOE Joint Genome Institute (JGI-PGF)"/>
            <person name="Walter F."/>
            <person name="Albersmeier A."/>
            <person name="Kalinowski J."/>
            <person name="Ruckert C."/>
        </authorList>
    </citation>
    <scope>NUCLEOTIDE SEQUENCE</scope>
    <source>
        <strain evidence="8">CGMCC 1.14988</strain>
    </source>
</reference>
<dbReference type="SUPFAM" id="SSF161098">
    <property type="entry name" value="MetI-like"/>
    <property type="match status" value="1"/>
</dbReference>
<keyword evidence="9" id="KW-1185">Reference proteome</keyword>
<dbReference type="PROSITE" id="PS50928">
    <property type="entry name" value="ABC_TM1"/>
    <property type="match status" value="1"/>
</dbReference>
<keyword evidence="2 6" id="KW-0813">Transport</keyword>
<dbReference type="AlphaFoldDB" id="A0A8J3A8H9"/>
<protein>
    <submittedName>
        <fullName evidence="8">ABC transporter permease</fullName>
    </submittedName>
</protein>
<keyword evidence="5 6" id="KW-0472">Membrane</keyword>
<organism evidence="8 9">
    <name type="scientific">Egicoccus halophilus</name>
    <dbReference type="NCBI Taxonomy" id="1670830"/>
    <lineage>
        <taxon>Bacteria</taxon>
        <taxon>Bacillati</taxon>
        <taxon>Actinomycetota</taxon>
        <taxon>Nitriliruptoria</taxon>
        <taxon>Egicoccales</taxon>
        <taxon>Egicoccaceae</taxon>
        <taxon>Egicoccus</taxon>
    </lineage>
</organism>
<comment type="similarity">
    <text evidence="6">Belongs to the binding-protein-dependent transport system permease family.</text>
</comment>
<dbReference type="GO" id="GO:0031460">
    <property type="term" value="P:glycine betaine transport"/>
    <property type="evidence" value="ECO:0007669"/>
    <property type="project" value="TreeGrafter"/>
</dbReference>
<evidence type="ECO:0000259" key="7">
    <source>
        <dbReference type="PROSITE" id="PS50928"/>
    </source>
</evidence>
<feature type="transmembrane region" description="Helical" evidence="6">
    <location>
        <begin position="20"/>
        <end position="43"/>
    </location>
</feature>
<feature type="transmembrane region" description="Helical" evidence="6">
    <location>
        <begin position="135"/>
        <end position="165"/>
    </location>
</feature>
<evidence type="ECO:0000313" key="8">
    <source>
        <dbReference type="EMBL" id="GGI04411.1"/>
    </source>
</evidence>
<feature type="transmembrane region" description="Helical" evidence="6">
    <location>
        <begin position="185"/>
        <end position="206"/>
    </location>
</feature>
<dbReference type="Proteomes" id="UP000650511">
    <property type="component" value="Unassembled WGS sequence"/>
</dbReference>
<name>A0A8J3A8H9_9ACTN</name>
<feature type="domain" description="ABC transmembrane type-1" evidence="7">
    <location>
        <begin position="20"/>
        <end position="203"/>
    </location>
</feature>
<evidence type="ECO:0000256" key="4">
    <source>
        <dbReference type="ARBA" id="ARBA00022989"/>
    </source>
</evidence>
<sequence>MSFLDYLADPSTRAVLLQQTWEHVVLVLVPLAVALVVSLALGIAAHRVPRARQPILTVVSAFLTIPSLALFALFLPIMGIGDGAVLVALTLYALLPIVRNTVAGLGSVDPAIVEAAKGMGMGPTRRLLRIELPTAWPVILAGMRVATLMITGIAAIAAIVGGSGLGQEIYRGIRRIGSTGALESLLGGTLAIVLLALAFDLLYLGIGRLTIPRGLRD</sequence>
<dbReference type="InterPro" id="IPR000515">
    <property type="entry name" value="MetI-like"/>
</dbReference>
<keyword evidence="4 6" id="KW-1133">Transmembrane helix</keyword>
<accession>A0A8J3A8H9</accession>
<dbReference type="PANTHER" id="PTHR30177:SF4">
    <property type="entry name" value="OSMOPROTECTANT IMPORT PERMEASE PROTEIN OSMW"/>
    <property type="match status" value="1"/>
</dbReference>
<evidence type="ECO:0000256" key="5">
    <source>
        <dbReference type="ARBA" id="ARBA00023136"/>
    </source>
</evidence>